<dbReference type="EMBL" id="BMQK01000004">
    <property type="protein sequence ID" value="GGQ55825.1"/>
    <property type="molecule type" value="Genomic_DNA"/>
</dbReference>
<accession>A0A918EQI2</accession>
<comment type="caution">
    <text evidence="2">The sequence shown here is derived from an EMBL/GenBank/DDBJ whole genome shotgun (WGS) entry which is preliminary data.</text>
</comment>
<evidence type="ECO:0000313" key="3">
    <source>
        <dbReference type="Proteomes" id="UP000620156"/>
    </source>
</evidence>
<gene>
    <name evidence="2" type="ORF">GCM10010145_27190</name>
</gene>
<dbReference type="Pfam" id="PF13091">
    <property type="entry name" value="PLDc_2"/>
    <property type="match status" value="1"/>
</dbReference>
<dbReference type="AlphaFoldDB" id="A0A918EQI2"/>
<feature type="domain" description="Phospholipase D-like" evidence="1">
    <location>
        <begin position="87"/>
        <end position="139"/>
    </location>
</feature>
<reference evidence="2" key="1">
    <citation type="journal article" date="2014" name="Int. J. Syst. Evol. Microbiol.">
        <title>Complete genome sequence of Corynebacterium casei LMG S-19264T (=DSM 44701T), isolated from a smear-ripened cheese.</title>
        <authorList>
            <consortium name="US DOE Joint Genome Institute (JGI-PGF)"/>
            <person name="Walter F."/>
            <person name="Albersmeier A."/>
            <person name="Kalinowski J."/>
            <person name="Ruckert C."/>
        </authorList>
    </citation>
    <scope>NUCLEOTIDE SEQUENCE</scope>
    <source>
        <strain evidence="2">JCM 3131</strain>
    </source>
</reference>
<dbReference type="Proteomes" id="UP000620156">
    <property type="component" value="Unassembled WGS sequence"/>
</dbReference>
<dbReference type="SUPFAM" id="SSF56024">
    <property type="entry name" value="Phospholipase D/nuclease"/>
    <property type="match status" value="1"/>
</dbReference>
<proteinExistence type="predicted"/>
<evidence type="ECO:0000313" key="2">
    <source>
        <dbReference type="EMBL" id="GGQ55825.1"/>
    </source>
</evidence>
<reference evidence="2" key="2">
    <citation type="submission" date="2020-09" db="EMBL/GenBank/DDBJ databases">
        <authorList>
            <person name="Sun Q."/>
            <person name="Ohkuma M."/>
        </authorList>
    </citation>
    <scope>NUCLEOTIDE SEQUENCE</scope>
    <source>
        <strain evidence="2">JCM 3131</strain>
    </source>
</reference>
<organism evidence="2 3">
    <name type="scientific">Streptomyces ruber</name>
    <dbReference type="NCBI Taxonomy" id="83378"/>
    <lineage>
        <taxon>Bacteria</taxon>
        <taxon>Bacillati</taxon>
        <taxon>Actinomycetota</taxon>
        <taxon>Actinomycetes</taxon>
        <taxon>Kitasatosporales</taxon>
        <taxon>Streptomycetaceae</taxon>
        <taxon>Streptomyces</taxon>
    </lineage>
</organism>
<evidence type="ECO:0000259" key="1">
    <source>
        <dbReference type="Pfam" id="PF13091"/>
    </source>
</evidence>
<dbReference type="RefSeq" id="WP_229821015.1">
    <property type="nucleotide sequence ID" value="NZ_BMQK01000004.1"/>
</dbReference>
<dbReference type="InterPro" id="IPR025202">
    <property type="entry name" value="PLD-like_dom"/>
</dbReference>
<dbReference type="Gene3D" id="3.30.870.10">
    <property type="entry name" value="Endonuclease Chain A"/>
    <property type="match status" value="1"/>
</dbReference>
<sequence length="178" mass="18810">MACVHRRDSGRRRAAKPFTAGRRAVALTAVLSAAWLQTAASAGTARAVEAPGRAEGPLFNDPLGTRAERYAIRTRLLELTGAALPGSTVTVAVYHLWETTVADALAAAAARGVHVRVLLDGSSVTDRPANTAYRRLAAALGTDRRKRSYVATCPADRSCLGDPRYGKSCTTSSGCSRR</sequence>
<keyword evidence="3" id="KW-1185">Reference proteome</keyword>
<protein>
    <recommendedName>
        <fullName evidence="1">Phospholipase D-like domain-containing protein</fullName>
    </recommendedName>
</protein>
<name>A0A918EQI2_9ACTN</name>